<evidence type="ECO:0000313" key="3">
    <source>
        <dbReference type="EMBL" id="MEA5363012.1"/>
    </source>
</evidence>
<reference evidence="3 4" key="1">
    <citation type="submission" date="2023-12" db="EMBL/GenBank/DDBJ databases">
        <title>Amycolatopsis sp. V23-08.</title>
        <authorList>
            <person name="Somphong A."/>
        </authorList>
    </citation>
    <scope>NUCLEOTIDE SEQUENCE [LARGE SCALE GENOMIC DNA]</scope>
    <source>
        <strain evidence="3 4">V23-08</strain>
    </source>
</reference>
<dbReference type="Gene3D" id="3.30.300.30">
    <property type="match status" value="1"/>
</dbReference>
<keyword evidence="4" id="KW-1185">Reference proteome</keyword>
<proteinExistence type="predicted"/>
<dbReference type="InterPro" id="IPR042099">
    <property type="entry name" value="ANL_N_sf"/>
</dbReference>
<dbReference type="Proteomes" id="UP001304298">
    <property type="component" value="Unassembled WGS sequence"/>
</dbReference>
<evidence type="ECO:0000259" key="1">
    <source>
        <dbReference type="Pfam" id="PF00501"/>
    </source>
</evidence>
<feature type="domain" description="AMP-binding enzyme C-terminal" evidence="2">
    <location>
        <begin position="409"/>
        <end position="484"/>
    </location>
</feature>
<accession>A0ABU5R9T8</accession>
<gene>
    <name evidence="3" type="ORF">VA596_26010</name>
</gene>
<organism evidence="3 4">
    <name type="scientific">Amycolatopsis heterodermiae</name>
    <dbReference type="NCBI Taxonomy" id="3110235"/>
    <lineage>
        <taxon>Bacteria</taxon>
        <taxon>Bacillati</taxon>
        <taxon>Actinomycetota</taxon>
        <taxon>Actinomycetes</taxon>
        <taxon>Pseudonocardiales</taxon>
        <taxon>Pseudonocardiaceae</taxon>
        <taxon>Amycolatopsis</taxon>
    </lineage>
</organism>
<dbReference type="PROSITE" id="PS00455">
    <property type="entry name" value="AMP_BINDING"/>
    <property type="match status" value="1"/>
</dbReference>
<dbReference type="PANTHER" id="PTHR43767">
    <property type="entry name" value="LONG-CHAIN-FATTY-ACID--COA LIGASE"/>
    <property type="match status" value="1"/>
</dbReference>
<dbReference type="PANTHER" id="PTHR43767:SF1">
    <property type="entry name" value="NONRIBOSOMAL PEPTIDE SYNTHASE PES1 (EUROFUNG)-RELATED"/>
    <property type="match status" value="1"/>
</dbReference>
<sequence length="493" mass="52053">MTGPADILRTAARRHPGRIALITATRTLTYRELDTAAAAVAGGLRDRGITPGDVVTLYAPNRWEWLAAYHGVLRAGAIVNPANALLTAEELRYVTGDCRAAAVITTSALKERVEGVRLVVDLDNGGDAVGFADLLDAQPLEPAEVDGAGPCTIAYTSGTTGHPKGAVQSQYGVLVNCALTATMHARREDDVVVTALPLPHVYGNVAVHSTFCAGGTVVLRERFSPEDVFAAIEAHRATMFEGVPAMYAMLLADPALATADLSSLTRSTVGGQTIAVTTMRAWQDRSGAPLLQVWGMTELSGHATTHSPHAPEVLGSIGVAYPGVQIRVADLGDPARDAPDGVRGELMVRGPVVMLGYHDRPGATAETIGADGWLRTGDLGYRDPTGHLFVVDRKKDLIITGGYNVYPAEIERVLAGHPAVAMVAAGPVPDAVKGELACAYVVLRPGETATADELIAFTTPHLAPYKRPRLVRFVDRLPATPSGKIKRRELAGL</sequence>
<dbReference type="Pfam" id="PF00501">
    <property type="entry name" value="AMP-binding"/>
    <property type="match status" value="1"/>
</dbReference>
<dbReference type="InterPro" id="IPR025110">
    <property type="entry name" value="AMP-bd_C"/>
</dbReference>
<dbReference type="EMBL" id="JAYFSI010000006">
    <property type="protein sequence ID" value="MEA5363012.1"/>
    <property type="molecule type" value="Genomic_DNA"/>
</dbReference>
<dbReference type="Gene3D" id="3.40.50.12780">
    <property type="entry name" value="N-terminal domain of ligase-like"/>
    <property type="match status" value="1"/>
</dbReference>
<comment type="caution">
    <text evidence="3">The sequence shown here is derived from an EMBL/GenBank/DDBJ whole genome shotgun (WGS) entry which is preliminary data.</text>
</comment>
<dbReference type="Pfam" id="PF13193">
    <property type="entry name" value="AMP-binding_C"/>
    <property type="match status" value="1"/>
</dbReference>
<dbReference type="InterPro" id="IPR000873">
    <property type="entry name" value="AMP-dep_synth/lig_dom"/>
</dbReference>
<evidence type="ECO:0000313" key="4">
    <source>
        <dbReference type="Proteomes" id="UP001304298"/>
    </source>
</evidence>
<dbReference type="InterPro" id="IPR050237">
    <property type="entry name" value="ATP-dep_AMP-bd_enzyme"/>
</dbReference>
<evidence type="ECO:0000259" key="2">
    <source>
        <dbReference type="Pfam" id="PF13193"/>
    </source>
</evidence>
<feature type="domain" description="AMP-dependent synthetase/ligase" evidence="1">
    <location>
        <begin position="9"/>
        <end position="358"/>
    </location>
</feature>
<name>A0ABU5R9T8_9PSEU</name>
<protein>
    <submittedName>
        <fullName evidence="3">AMP-binding protein</fullName>
    </submittedName>
</protein>
<dbReference type="InterPro" id="IPR045851">
    <property type="entry name" value="AMP-bd_C_sf"/>
</dbReference>
<dbReference type="InterPro" id="IPR020845">
    <property type="entry name" value="AMP-binding_CS"/>
</dbReference>
<dbReference type="RefSeq" id="WP_323330768.1">
    <property type="nucleotide sequence ID" value="NZ_JAYFSI010000006.1"/>
</dbReference>
<dbReference type="SUPFAM" id="SSF56801">
    <property type="entry name" value="Acetyl-CoA synthetase-like"/>
    <property type="match status" value="1"/>
</dbReference>